<feature type="region of interest" description="Disordered" evidence="1">
    <location>
        <begin position="1"/>
        <end position="22"/>
    </location>
</feature>
<dbReference type="EMBL" id="MU129004">
    <property type="protein sequence ID" value="KAF9511187.1"/>
    <property type="molecule type" value="Genomic_DNA"/>
</dbReference>
<dbReference type="AlphaFoldDB" id="A0A9P6AT30"/>
<feature type="compositionally biased region" description="Basic and acidic residues" evidence="1">
    <location>
        <begin position="1"/>
        <end position="10"/>
    </location>
</feature>
<feature type="compositionally biased region" description="Basic and acidic residues" evidence="1">
    <location>
        <begin position="572"/>
        <end position="584"/>
    </location>
</feature>
<proteinExistence type="predicted"/>
<sequence length="584" mass="66103">MISWNGRDRNTPPPPCTPKSERFEPYSCSGSLEVCIMSMCSSHSVTERSKKVGSGQREPPISTSSQAKPVKAAIIDAIVGGAVLRQTITFSRLKNDLTSSEDTEFVSIVVDTPLPSSSPRHIHLNELGTQFVQVSTTSNRYLLFTENCRWFARRNVLSIIQRLSEANIGFYTSWHTRRCPDKKIRDNLSSGPFSGWQLYGSKSTLIEAKDSLDHAWTLLAGKQYPEAVVNCQKAHTLLSSVRVPSSRRENLRSTASSLLAQGLYGIGEKHWREGLNEHRKACKTSHALRAEFEDHYFDTHNAFAAALLRMGKNQEASEIWTRLLGDQRAIHAKVQTIMSADGLAIFLFNYSLAWDKVPGYEPSRLEYLQEAISLRHDLFERRWDLYSKTYGAVLDEYAHVLDISNRSEEAFEASEKAVAVMRADYEHHPDSRSEFARCLYNHARYAARLEEWRKARLIGMKCVQHRRFLFMEDGGEYDVDLAKALENLGRYNVKMQRPNDGFDCLIEALQHRRSCYVASDRGHSSSKPLAKLLARMAEELDTAKDSGHTLPQSGAWNSDALRQEASKVSAGKKLEYAGRHHEHS</sequence>
<gene>
    <name evidence="2" type="ORF">BS47DRAFT_1197575</name>
</gene>
<evidence type="ECO:0000256" key="1">
    <source>
        <dbReference type="SAM" id="MobiDB-lite"/>
    </source>
</evidence>
<dbReference type="SUPFAM" id="SSF48452">
    <property type="entry name" value="TPR-like"/>
    <property type="match status" value="1"/>
</dbReference>
<feature type="region of interest" description="Disordered" evidence="1">
    <location>
        <begin position="543"/>
        <end position="584"/>
    </location>
</feature>
<dbReference type="InterPro" id="IPR011990">
    <property type="entry name" value="TPR-like_helical_dom_sf"/>
</dbReference>
<dbReference type="Gene3D" id="1.25.40.10">
    <property type="entry name" value="Tetratricopeptide repeat domain"/>
    <property type="match status" value="2"/>
</dbReference>
<evidence type="ECO:0000313" key="2">
    <source>
        <dbReference type="EMBL" id="KAF9511187.1"/>
    </source>
</evidence>
<reference evidence="2" key="1">
    <citation type="journal article" date="2020" name="Nat. Commun.">
        <title>Large-scale genome sequencing of mycorrhizal fungi provides insights into the early evolution of symbiotic traits.</title>
        <authorList>
            <person name="Miyauchi S."/>
            <person name="Kiss E."/>
            <person name="Kuo A."/>
            <person name="Drula E."/>
            <person name="Kohler A."/>
            <person name="Sanchez-Garcia M."/>
            <person name="Morin E."/>
            <person name="Andreopoulos B."/>
            <person name="Barry K.W."/>
            <person name="Bonito G."/>
            <person name="Buee M."/>
            <person name="Carver A."/>
            <person name="Chen C."/>
            <person name="Cichocki N."/>
            <person name="Clum A."/>
            <person name="Culley D."/>
            <person name="Crous P.W."/>
            <person name="Fauchery L."/>
            <person name="Girlanda M."/>
            <person name="Hayes R.D."/>
            <person name="Keri Z."/>
            <person name="LaButti K."/>
            <person name="Lipzen A."/>
            <person name="Lombard V."/>
            <person name="Magnuson J."/>
            <person name="Maillard F."/>
            <person name="Murat C."/>
            <person name="Nolan M."/>
            <person name="Ohm R.A."/>
            <person name="Pangilinan J."/>
            <person name="Pereira M.F."/>
            <person name="Perotto S."/>
            <person name="Peter M."/>
            <person name="Pfister S."/>
            <person name="Riley R."/>
            <person name="Sitrit Y."/>
            <person name="Stielow J.B."/>
            <person name="Szollosi G."/>
            <person name="Zifcakova L."/>
            <person name="Stursova M."/>
            <person name="Spatafora J.W."/>
            <person name="Tedersoo L."/>
            <person name="Vaario L.M."/>
            <person name="Yamada A."/>
            <person name="Yan M."/>
            <person name="Wang P."/>
            <person name="Xu J."/>
            <person name="Bruns T."/>
            <person name="Baldrian P."/>
            <person name="Vilgalys R."/>
            <person name="Dunand C."/>
            <person name="Henrissat B."/>
            <person name="Grigoriev I.V."/>
            <person name="Hibbett D."/>
            <person name="Nagy L.G."/>
            <person name="Martin F.M."/>
        </authorList>
    </citation>
    <scope>NUCLEOTIDE SEQUENCE</scope>
    <source>
        <strain evidence="2">UP504</strain>
    </source>
</reference>
<protein>
    <submittedName>
        <fullName evidence="2">Uncharacterized protein</fullName>
    </submittedName>
</protein>
<organism evidence="2 3">
    <name type="scientific">Hydnum rufescens UP504</name>
    <dbReference type="NCBI Taxonomy" id="1448309"/>
    <lineage>
        <taxon>Eukaryota</taxon>
        <taxon>Fungi</taxon>
        <taxon>Dikarya</taxon>
        <taxon>Basidiomycota</taxon>
        <taxon>Agaricomycotina</taxon>
        <taxon>Agaricomycetes</taxon>
        <taxon>Cantharellales</taxon>
        <taxon>Hydnaceae</taxon>
        <taxon>Hydnum</taxon>
    </lineage>
</organism>
<dbReference type="OrthoDB" id="3270211at2759"/>
<accession>A0A9P6AT30</accession>
<name>A0A9P6AT30_9AGAM</name>
<comment type="caution">
    <text evidence="2">The sequence shown here is derived from an EMBL/GenBank/DDBJ whole genome shotgun (WGS) entry which is preliminary data.</text>
</comment>
<keyword evidence="3" id="KW-1185">Reference proteome</keyword>
<evidence type="ECO:0000313" key="3">
    <source>
        <dbReference type="Proteomes" id="UP000886523"/>
    </source>
</evidence>
<dbReference type="Proteomes" id="UP000886523">
    <property type="component" value="Unassembled WGS sequence"/>
</dbReference>